<feature type="region of interest" description="Disordered" evidence="1">
    <location>
        <begin position="419"/>
        <end position="440"/>
    </location>
</feature>
<feature type="region of interest" description="Disordered" evidence="1">
    <location>
        <begin position="203"/>
        <end position="265"/>
    </location>
</feature>
<accession>A0ABQ8UHF6</accession>
<dbReference type="EMBL" id="JAPMOS010000061">
    <property type="protein sequence ID" value="KAJ4456769.1"/>
    <property type="molecule type" value="Genomic_DNA"/>
</dbReference>
<feature type="domain" description="CHAT" evidence="2">
    <location>
        <begin position="45"/>
        <end position="185"/>
    </location>
</feature>
<feature type="compositionally biased region" description="Low complexity" evidence="1">
    <location>
        <begin position="215"/>
        <end position="246"/>
    </location>
</feature>
<keyword evidence="4" id="KW-1185">Reference proteome</keyword>
<evidence type="ECO:0000256" key="1">
    <source>
        <dbReference type="SAM" id="MobiDB-lite"/>
    </source>
</evidence>
<dbReference type="InterPro" id="IPR024983">
    <property type="entry name" value="CHAT_dom"/>
</dbReference>
<gene>
    <name evidence="3" type="ORF">PAPYR_7895</name>
</gene>
<dbReference type="Proteomes" id="UP001141327">
    <property type="component" value="Unassembled WGS sequence"/>
</dbReference>
<organism evidence="3 4">
    <name type="scientific">Paratrimastix pyriformis</name>
    <dbReference type="NCBI Taxonomy" id="342808"/>
    <lineage>
        <taxon>Eukaryota</taxon>
        <taxon>Metamonada</taxon>
        <taxon>Preaxostyla</taxon>
        <taxon>Paratrimastigidae</taxon>
        <taxon>Paratrimastix</taxon>
    </lineage>
</organism>
<evidence type="ECO:0000313" key="4">
    <source>
        <dbReference type="Proteomes" id="UP001141327"/>
    </source>
</evidence>
<proteinExistence type="predicted"/>
<protein>
    <submittedName>
        <fullName evidence="3">Tetratricopeptide repeat protein</fullName>
    </submittedName>
</protein>
<comment type="caution">
    <text evidence="3">The sequence shown here is derived from an EMBL/GenBank/DDBJ whole genome shotgun (WGS) entry which is preliminary data.</text>
</comment>
<evidence type="ECO:0000259" key="2">
    <source>
        <dbReference type="Pfam" id="PF12770"/>
    </source>
</evidence>
<dbReference type="Pfam" id="PF12770">
    <property type="entry name" value="CHAT"/>
    <property type="match status" value="1"/>
</dbReference>
<sequence length="454" mass="48665">MMDLSKRSNLIPAIDENDDLVDTEMKKVLVVFATPKDVPSLRLGTESKLIEESLQRSRYRDFFSVEVRHAATIHDVRRALLDVSYWIIHISCHGTKDGRLVLENEMGSLDVVPEEAFAEILASNRPECVLLNACYSLRQGEILAKKIPHAICIDGPIQDNVSQAFSRGFYDALGAGKSIPFAYAEGRRTVGLLNLRSPNIPRLLSQTSEGSDQGAVAPATVSSPAPDGSPTTRPAAPAPVPTGLSPPSTPIASPGPPATASPAPGIATNQVTRTAQAPAMSTSPQTVPAQAPKDNVAAWSSSKVTMGGDSVVGEDTSLLTAVRPRTIAVTGSLRAGDEMWVRQRVESSLNLFLGRGVNWLVGSWGQCDEATVNYLSGRGEQVTIVGYNERDISPYMFKLAKARAIPFLNTAAEKLPKVCTPSPAPSNTHHENHSFPLPPLPPTTCDALSWLHSP</sequence>
<evidence type="ECO:0000313" key="3">
    <source>
        <dbReference type="EMBL" id="KAJ4456769.1"/>
    </source>
</evidence>
<name>A0ABQ8UHF6_9EUKA</name>
<feature type="compositionally biased region" description="Pro residues" evidence="1">
    <location>
        <begin position="247"/>
        <end position="259"/>
    </location>
</feature>
<reference evidence="3" key="1">
    <citation type="journal article" date="2022" name="bioRxiv">
        <title>Genomics of Preaxostyla Flagellates Illuminates Evolutionary Transitions and the Path Towards Mitochondrial Loss.</title>
        <authorList>
            <person name="Novak L.V.F."/>
            <person name="Treitli S.C."/>
            <person name="Pyrih J."/>
            <person name="Halakuc P."/>
            <person name="Pipaliya S.V."/>
            <person name="Vacek V."/>
            <person name="Brzon O."/>
            <person name="Soukal P."/>
            <person name="Eme L."/>
            <person name="Dacks J.B."/>
            <person name="Karnkowska A."/>
            <person name="Elias M."/>
            <person name="Hampl V."/>
        </authorList>
    </citation>
    <scope>NUCLEOTIDE SEQUENCE</scope>
    <source>
        <strain evidence="3">RCP-MX</strain>
    </source>
</reference>